<gene>
    <name evidence="2" type="ORF">PGLA1383_LOCUS34934</name>
</gene>
<reference evidence="2" key="1">
    <citation type="submission" date="2021-02" db="EMBL/GenBank/DDBJ databases">
        <authorList>
            <person name="Dougan E. K."/>
            <person name="Rhodes N."/>
            <person name="Thang M."/>
            <person name="Chan C."/>
        </authorList>
    </citation>
    <scope>NUCLEOTIDE SEQUENCE</scope>
</reference>
<evidence type="ECO:0000313" key="2">
    <source>
        <dbReference type="EMBL" id="CAE8617271.1"/>
    </source>
</evidence>
<protein>
    <submittedName>
        <fullName evidence="2">Uncharacterized protein</fullName>
    </submittedName>
</protein>
<sequence>MPPQRPLRCWDGAVSSGALKPIEAEARALWAAAGGSRRTARSFWLGVDEVPRCGLEELALAIVQFHFPTAAARRQIIGAEFWVQLRSKSGSRKKRGLELHFDKDEIAFKTWGIWSHPELASVTYLTDGGAPLVVFATASTEGQEGASEEEQGERPSRTTQADSMAGPSRSWVCFPRAARHATFDGRFLHGIPAELQELQEDGGSALSGRSTGDRLSLLVNVWTSHRPEGVSRIPARLASHLKASFAGPKEGSGRRPRRPLALKRGTRPLTAWRCNVESGSRKSGLHMLSEHLPGDTGPLPLQPLLRAREGKAGLTGMQLHRPSARGLLAVNYIKRRRKAPAATGRGQKRRRAAR</sequence>
<dbReference type="EMBL" id="CAJNNV010026116">
    <property type="protein sequence ID" value="CAE8617271.1"/>
    <property type="molecule type" value="Genomic_DNA"/>
</dbReference>
<name>A0A813FSE2_POLGL</name>
<organism evidence="2 3">
    <name type="scientific">Polarella glacialis</name>
    <name type="common">Dinoflagellate</name>
    <dbReference type="NCBI Taxonomy" id="89957"/>
    <lineage>
        <taxon>Eukaryota</taxon>
        <taxon>Sar</taxon>
        <taxon>Alveolata</taxon>
        <taxon>Dinophyceae</taxon>
        <taxon>Suessiales</taxon>
        <taxon>Suessiaceae</taxon>
        <taxon>Polarella</taxon>
    </lineage>
</organism>
<proteinExistence type="predicted"/>
<keyword evidence="3" id="KW-1185">Reference proteome</keyword>
<feature type="region of interest" description="Disordered" evidence="1">
    <location>
        <begin position="140"/>
        <end position="168"/>
    </location>
</feature>
<evidence type="ECO:0000313" key="3">
    <source>
        <dbReference type="Proteomes" id="UP000654075"/>
    </source>
</evidence>
<comment type="caution">
    <text evidence="2">The sequence shown here is derived from an EMBL/GenBank/DDBJ whole genome shotgun (WGS) entry which is preliminary data.</text>
</comment>
<dbReference type="Proteomes" id="UP000654075">
    <property type="component" value="Unassembled WGS sequence"/>
</dbReference>
<dbReference type="AlphaFoldDB" id="A0A813FSE2"/>
<dbReference type="OrthoDB" id="442027at2759"/>
<evidence type="ECO:0000256" key="1">
    <source>
        <dbReference type="SAM" id="MobiDB-lite"/>
    </source>
</evidence>
<accession>A0A813FSE2</accession>
<feature type="region of interest" description="Disordered" evidence="1">
    <location>
        <begin position="335"/>
        <end position="354"/>
    </location>
</feature>